<comment type="subcellular location">
    <subcellularLocation>
        <location evidence="1 10">Nucleus</location>
        <location evidence="1 10">Nucleolus</location>
    </subcellularLocation>
</comment>
<evidence type="ECO:0000259" key="14">
    <source>
        <dbReference type="Pfam" id="PF13718"/>
    </source>
</evidence>
<dbReference type="EMBL" id="CYKH01001464">
    <property type="protein sequence ID" value="CUG87193.1"/>
    <property type="molecule type" value="Genomic_DNA"/>
</dbReference>
<evidence type="ECO:0000256" key="4">
    <source>
        <dbReference type="ARBA" id="ARBA00022694"/>
    </source>
</evidence>
<dbReference type="FunFam" id="3.40.50.300:FF:002218">
    <property type="entry name" value="tRNA(Met) cytidine acetyltransferase TmcA"/>
    <property type="match status" value="1"/>
</dbReference>
<comment type="similarity">
    <text evidence="10">Belongs to the RNA cytidine acetyltransferase family. NAT10 subfamily.</text>
</comment>
<dbReference type="GO" id="GO:0005730">
    <property type="term" value="C:nucleolus"/>
    <property type="evidence" value="ECO:0007669"/>
    <property type="project" value="UniProtKB-SubCell"/>
</dbReference>
<keyword evidence="17" id="KW-1185">Reference proteome</keyword>
<dbReference type="GO" id="GO:1904812">
    <property type="term" value="P:rRNA acetylation involved in maturation of SSU-rRNA"/>
    <property type="evidence" value="ECO:0007669"/>
    <property type="project" value="InterPro"/>
</dbReference>
<dbReference type="AlphaFoldDB" id="A0A0S4J7H9"/>
<feature type="region of interest" description="Disordered" evidence="11">
    <location>
        <begin position="942"/>
        <end position="961"/>
    </location>
</feature>
<dbReference type="InterPro" id="IPR013562">
    <property type="entry name" value="TmcA/NAT10_N"/>
</dbReference>
<evidence type="ECO:0000256" key="3">
    <source>
        <dbReference type="ARBA" id="ARBA00022679"/>
    </source>
</evidence>
<keyword evidence="8 10" id="KW-0012">Acyltransferase</keyword>
<gene>
    <name evidence="16" type="ORF">BSAL_09095</name>
</gene>
<feature type="domain" description="TmcA/NAT10 N-terminal" evidence="13">
    <location>
        <begin position="18"/>
        <end position="205"/>
    </location>
</feature>
<comment type="function">
    <text evidence="10">RNA cytidine acetyltransferase with specificity toward both 18S rRNA and tRNAs. Catalyzes the formation of N(4)-acetylcytidine (ac4C) in 18S rRNA. Required for early nucleolar cleavages of precursor rRNA at sites A0, A1 and A2 during 18S rRNA synthesis. Catalyzes the formation of ac4C in serine and leucine tRNAs. Requires a tRNA-binding adapter protein for full tRNA acetyltransferase activity but not for 18S rRNA acetylation.</text>
</comment>
<evidence type="ECO:0000259" key="12">
    <source>
        <dbReference type="Pfam" id="PF05127"/>
    </source>
</evidence>
<dbReference type="Proteomes" id="UP000051952">
    <property type="component" value="Unassembled WGS sequence"/>
</dbReference>
<dbReference type="InterPro" id="IPR032672">
    <property type="entry name" value="TmcA/NAT10/Kre33"/>
</dbReference>
<dbReference type="PANTHER" id="PTHR10925">
    <property type="entry name" value="N-ACETYLTRANSFERASE 10"/>
    <property type="match status" value="1"/>
</dbReference>
<evidence type="ECO:0000256" key="6">
    <source>
        <dbReference type="ARBA" id="ARBA00022840"/>
    </source>
</evidence>
<evidence type="ECO:0000259" key="15">
    <source>
        <dbReference type="Pfam" id="PF13725"/>
    </source>
</evidence>
<accession>A0A0S4J7H9</accession>
<dbReference type="PANTHER" id="PTHR10925:SF5">
    <property type="entry name" value="RNA CYTIDINE ACETYLTRANSFERASE"/>
    <property type="match status" value="1"/>
</dbReference>
<comment type="caution">
    <text evidence="10">Lacks conserved residue(s) required for the propagation of feature annotation.</text>
</comment>
<evidence type="ECO:0000256" key="8">
    <source>
        <dbReference type="ARBA" id="ARBA00023315"/>
    </source>
</evidence>
<evidence type="ECO:0000256" key="5">
    <source>
        <dbReference type="ARBA" id="ARBA00022741"/>
    </source>
</evidence>
<dbReference type="InterPro" id="IPR027992">
    <property type="entry name" value="tRNA_bind_dom"/>
</dbReference>
<keyword evidence="2 10" id="KW-0698">rRNA processing</keyword>
<dbReference type="InterPro" id="IPR007807">
    <property type="entry name" value="TcmA/NAT10_helicase"/>
</dbReference>
<comment type="catalytic activity">
    <reaction evidence="10">
        <text>a cytidine in tRNA + acetyl-CoA + ATP + H2O = an N(4)-acetylcytidine in tRNA + ADP + phosphate + CoA + H(+)</text>
        <dbReference type="Rhea" id="RHEA:53876"/>
        <dbReference type="Rhea" id="RHEA-COMP:13670"/>
        <dbReference type="Rhea" id="RHEA-COMP:13671"/>
        <dbReference type="ChEBI" id="CHEBI:15377"/>
        <dbReference type="ChEBI" id="CHEBI:15378"/>
        <dbReference type="ChEBI" id="CHEBI:30616"/>
        <dbReference type="ChEBI" id="CHEBI:43474"/>
        <dbReference type="ChEBI" id="CHEBI:57287"/>
        <dbReference type="ChEBI" id="CHEBI:57288"/>
        <dbReference type="ChEBI" id="CHEBI:74900"/>
        <dbReference type="ChEBI" id="CHEBI:82748"/>
        <dbReference type="ChEBI" id="CHEBI:456216"/>
    </reaction>
</comment>
<dbReference type="Pfam" id="PF08351">
    <property type="entry name" value="TmcA_N"/>
    <property type="match status" value="1"/>
</dbReference>
<dbReference type="GO" id="GO:0051392">
    <property type="term" value="F:tRNA cytidine N4-acetyltransferase activity"/>
    <property type="evidence" value="ECO:0007669"/>
    <property type="project" value="RHEA"/>
</dbReference>
<feature type="domain" description="TcmA/NAT10 helicase" evidence="12">
    <location>
        <begin position="298"/>
        <end position="491"/>
    </location>
</feature>
<evidence type="ECO:0000256" key="2">
    <source>
        <dbReference type="ARBA" id="ARBA00022552"/>
    </source>
</evidence>
<dbReference type="Pfam" id="PF05127">
    <property type="entry name" value="NAT10_TcmA_helicase"/>
    <property type="match status" value="1"/>
</dbReference>
<dbReference type="Pfam" id="PF13718">
    <property type="entry name" value="GNAT_acetyltr_2"/>
    <property type="match status" value="1"/>
</dbReference>
<feature type="region of interest" description="Disordered" evidence="11">
    <location>
        <begin position="984"/>
        <end position="1028"/>
    </location>
</feature>
<feature type="domain" description="N-acetyltransferase" evidence="14">
    <location>
        <begin position="532"/>
        <end position="751"/>
    </location>
</feature>
<feature type="compositionally biased region" description="Acidic residues" evidence="11">
    <location>
        <begin position="949"/>
        <end position="960"/>
    </location>
</feature>
<proteinExistence type="inferred from homology"/>
<dbReference type="InterPro" id="IPR033688">
    <property type="entry name" value="NAT10"/>
</dbReference>
<dbReference type="OMA" id="VGRFNEX"/>
<feature type="compositionally biased region" description="Basic residues" evidence="11">
    <location>
        <begin position="1019"/>
        <end position="1028"/>
    </location>
</feature>
<evidence type="ECO:0000313" key="17">
    <source>
        <dbReference type="Proteomes" id="UP000051952"/>
    </source>
</evidence>
<keyword evidence="4 10" id="KW-0819">tRNA processing</keyword>
<dbReference type="Gene3D" id="3.40.50.300">
    <property type="entry name" value="P-loop containing nucleotide triphosphate hydrolases"/>
    <property type="match status" value="1"/>
</dbReference>
<feature type="compositionally biased region" description="Low complexity" evidence="11">
    <location>
        <begin position="1005"/>
        <end position="1016"/>
    </location>
</feature>
<feature type="domain" description="Possible tRNA binding" evidence="15">
    <location>
        <begin position="758"/>
        <end position="956"/>
    </location>
</feature>
<evidence type="ECO:0000256" key="9">
    <source>
        <dbReference type="ARBA" id="ARBA00068357"/>
    </source>
</evidence>
<feature type="binding site" evidence="10">
    <location>
        <position position="724"/>
    </location>
    <ligand>
        <name>acetyl-CoA</name>
        <dbReference type="ChEBI" id="CHEBI:57288"/>
    </ligand>
</feature>
<dbReference type="OrthoDB" id="10067491at2759"/>
<sequence length="1028" mass="113285">MSDEAPQLPTHKRKVDDRIKFLVEEAARLKHRGIVLLVGDRAKDQIVNLHHLVSRANHSSKVSMLWCMKQDVDFGSTGKKRQERVARLEVKGGMSTEASKEAFQTFLQQTTIRFCQYKETHRVLGQTFGMAVLQDFEALTPNTLARTMETVAGGGLIVIMLRAMRSLKQLYTIAMDVHSRYRTDAHRDVVPRFNERFLLSLMDCNLALCLDDDLNVLPFTTKMKNLGSSATHDKLDATLAIQGRLQHELDLATLKDRLKVSKDVGPLVALTQTIDQAKTVLSLMQSVTEKTLNTTCAITAGRGRGKSTALGIAVAGAIDQGYSNIFATAPTPENLQTFFEFVVKGLLELGYKERVDFEAMQSTNPEFAKCIIRVNVFRGHRQTVQYIAPQDSQRFSQAELLVIDEAAAIPLPIVKKMLGNYLVFFATTISGYEGTGRALSMKLVADMRKKGAAGATATDARSLRELSLQDPIRYGPSDPVEAWLNKLLCLEATSTKVPTSACPHPSTCELYYVNRDALFSYHPSAEKMLHTLVSLLVAAHYKNQPNDLQLMSDAPGHHLFVLCGPLANGSDIPEIYCVIHACEEGNIASSTMQSNMAKGLRPSGDMIPYTMAQYFLEDGFGKLGGLRVVRIATNPDLQRSGYGSRALSLLKEYYKGNIAIDSTANAEDAAVAAPSRSAEVEGDVAPRAKIPALLTPLHERPFEPLDYIGVSFGATNELFNFWKKAGFEMMYLRQVPNDTTGEHSCIMVHPIDYDATELRREFRHRFLALLSQSFRDLPIDLSLAIAMDLDAHIPQSLAKATTTDPATGSTLVDGVPQSSFQDLVDQFSVPDLKRLQLCSTAYVDNSVVWDLIPKVARMYFEKKCFKNVDGTEGVVLAHAQAAVLLAVGLQCKSVEALVDSATFAGVPAQQLRAFLNKGLSRIVEHFQKLQNEAKKTVVAEATAKRAREENEEDGADEEETVERFDAQGNLIGLSVSRKAEKRAVDVDSTLRRDTRNAVFTATSEASSGARRSAGAGKMKMSKKTRGKQ</sequence>
<evidence type="ECO:0000256" key="10">
    <source>
        <dbReference type="HAMAP-Rule" id="MF_03211"/>
    </source>
</evidence>
<dbReference type="EC" id="2.3.1.-" evidence="10"/>
<keyword evidence="7 10" id="KW-0539">Nucleus</keyword>
<organism evidence="16 17">
    <name type="scientific">Bodo saltans</name>
    <name type="common">Flagellated protozoan</name>
    <dbReference type="NCBI Taxonomy" id="75058"/>
    <lineage>
        <taxon>Eukaryota</taxon>
        <taxon>Discoba</taxon>
        <taxon>Euglenozoa</taxon>
        <taxon>Kinetoplastea</taxon>
        <taxon>Metakinetoplastina</taxon>
        <taxon>Eubodonida</taxon>
        <taxon>Bodonidae</taxon>
        <taxon>Bodo</taxon>
    </lineage>
</organism>
<dbReference type="Pfam" id="PF13725">
    <property type="entry name" value="tRNA_bind_2"/>
    <property type="match status" value="1"/>
</dbReference>
<evidence type="ECO:0000256" key="11">
    <source>
        <dbReference type="SAM" id="MobiDB-lite"/>
    </source>
</evidence>
<dbReference type="GO" id="GO:0051391">
    <property type="term" value="P:tRNA acetylation"/>
    <property type="evidence" value="ECO:0007669"/>
    <property type="project" value="UniProtKB-UniRule"/>
</dbReference>
<feature type="binding site" evidence="10">
    <location>
        <begin position="631"/>
        <end position="633"/>
    </location>
    <ligand>
        <name>acetyl-CoA</name>
        <dbReference type="ChEBI" id="CHEBI:57288"/>
    </ligand>
</feature>
<evidence type="ECO:0000256" key="1">
    <source>
        <dbReference type="ARBA" id="ARBA00004604"/>
    </source>
</evidence>
<dbReference type="InterPro" id="IPR027417">
    <property type="entry name" value="P-loop_NTPase"/>
</dbReference>
<feature type="compositionally biased region" description="Basic and acidic residues" evidence="11">
    <location>
        <begin position="984"/>
        <end position="995"/>
    </location>
</feature>
<dbReference type="GO" id="GO:0000049">
    <property type="term" value="F:tRNA binding"/>
    <property type="evidence" value="ECO:0007669"/>
    <property type="project" value="TreeGrafter"/>
</dbReference>
<dbReference type="Gene3D" id="3.40.630.30">
    <property type="match status" value="1"/>
</dbReference>
<evidence type="ECO:0000259" key="13">
    <source>
        <dbReference type="Pfam" id="PF08351"/>
    </source>
</evidence>
<dbReference type="InterPro" id="IPR000182">
    <property type="entry name" value="GNAT_dom"/>
</dbReference>
<dbReference type="Gene3D" id="3.40.50.11040">
    <property type="match status" value="1"/>
</dbReference>
<dbReference type="HAMAP" id="MF_03211">
    <property type="entry name" value="RNA_acetyltr_Nat10"/>
    <property type="match status" value="1"/>
</dbReference>
<evidence type="ECO:0000313" key="16">
    <source>
        <dbReference type="EMBL" id="CUG87193.1"/>
    </source>
</evidence>
<keyword evidence="6 10" id="KW-0067">ATP-binding</keyword>
<keyword evidence="3 10" id="KW-0808">Transferase</keyword>
<dbReference type="GO" id="GO:0005524">
    <property type="term" value="F:ATP binding"/>
    <property type="evidence" value="ECO:0007669"/>
    <property type="project" value="UniProtKB-UniRule"/>
</dbReference>
<feature type="binding site" evidence="10">
    <location>
        <position position="473"/>
    </location>
    <ligand>
        <name>ATP</name>
        <dbReference type="ChEBI" id="CHEBI:30616"/>
    </ligand>
</feature>
<comment type="catalytic activity">
    <reaction evidence="10">
        <text>a cytidine in 18S rRNA + acetyl-CoA + ATP + H2O = an N(4)-acetylcytidine in 18S rRNA + ADP + phosphate + CoA + H(+)</text>
        <dbReference type="Rhea" id="RHEA:51424"/>
        <dbReference type="Rhea" id="RHEA-COMP:13575"/>
        <dbReference type="Rhea" id="RHEA-COMP:13576"/>
        <dbReference type="ChEBI" id="CHEBI:15377"/>
        <dbReference type="ChEBI" id="CHEBI:15378"/>
        <dbReference type="ChEBI" id="CHEBI:30616"/>
        <dbReference type="ChEBI" id="CHEBI:43474"/>
        <dbReference type="ChEBI" id="CHEBI:57287"/>
        <dbReference type="ChEBI" id="CHEBI:57288"/>
        <dbReference type="ChEBI" id="CHEBI:74900"/>
        <dbReference type="ChEBI" id="CHEBI:82748"/>
        <dbReference type="ChEBI" id="CHEBI:456216"/>
    </reaction>
</comment>
<reference evidence="17" key="1">
    <citation type="submission" date="2015-09" db="EMBL/GenBank/DDBJ databases">
        <authorList>
            <consortium name="Pathogen Informatics"/>
        </authorList>
    </citation>
    <scope>NUCLEOTIDE SEQUENCE [LARGE SCALE GENOMIC DNA]</scope>
    <source>
        <strain evidence="17">Lake Konstanz</strain>
    </source>
</reference>
<evidence type="ECO:0000256" key="7">
    <source>
        <dbReference type="ARBA" id="ARBA00023242"/>
    </source>
</evidence>
<name>A0A0S4J7H9_BODSA</name>
<protein>
    <recommendedName>
        <fullName evidence="9 10">RNA cytidine acetyltransferase</fullName>
        <ecNumber evidence="10">2.3.1.-</ecNumber>
    </recommendedName>
    <alternativeName>
        <fullName evidence="10">18S rRNA cytosine acetyltransferase</fullName>
    </alternativeName>
</protein>
<dbReference type="VEuPathDB" id="TriTrypDB:BSAL_09095"/>
<dbReference type="GO" id="GO:0030686">
    <property type="term" value="C:90S preribosome"/>
    <property type="evidence" value="ECO:0007669"/>
    <property type="project" value="TreeGrafter"/>
</dbReference>
<dbReference type="GO" id="GO:1990883">
    <property type="term" value="F:18S rRNA cytidine N-acetyltransferase activity"/>
    <property type="evidence" value="ECO:0007669"/>
    <property type="project" value="TreeGrafter"/>
</dbReference>
<keyword evidence="5 10" id="KW-0547">Nucleotide-binding</keyword>